<proteinExistence type="predicted"/>
<dbReference type="EMBL" id="CP038484">
    <property type="protein sequence ID" value="QFZ25763.1"/>
    <property type="molecule type" value="Genomic_DNA"/>
</dbReference>
<organism evidence="1 2">
    <name type="scientific">Clavispora lusitaniae</name>
    <name type="common">Candida lusitaniae</name>
    <dbReference type="NCBI Taxonomy" id="36911"/>
    <lineage>
        <taxon>Eukaryota</taxon>
        <taxon>Fungi</taxon>
        <taxon>Dikarya</taxon>
        <taxon>Ascomycota</taxon>
        <taxon>Saccharomycotina</taxon>
        <taxon>Pichiomycetes</taxon>
        <taxon>Metschnikowiaceae</taxon>
        <taxon>Clavispora</taxon>
    </lineage>
</organism>
<keyword evidence="2" id="KW-1185">Reference proteome</keyword>
<accession>A0ACD0WF60</accession>
<name>A0ACD0WF60_CLALS</name>
<evidence type="ECO:0000313" key="2">
    <source>
        <dbReference type="Proteomes" id="UP000326582"/>
    </source>
</evidence>
<sequence>MKVSFWRPSLCIVFFSIWGVLARMGLVALTTYSGAFLGGVIWANCAACFIMGLAVKTNDIWRKVSPTHGSKGAIPMYVGVTTGFCGTCSSFSSFILESFEKTANMSSEHFHYPNRAYGIMEALAVLIAHMAISASSYVVGQHAGSLIDRIGSFSPTFYRRTEYAIHIVGLAMYGCVIALLATEKHGAWRPWMFSCLFTPWAALIRYAAAKLLNPRTPRFPMGTFAVNVGGTLLLAVFTILSRGRRRPFSNSPVVRGKMGCHVLWGLDNGFCATVTTISTFVAELYSLSLGSAYLYGLVSVALGFVIVLLIVGSYDWAVGFTAAVC</sequence>
<dbReference type="Proteomes" id="UP000326582">
    <property type="component" value="Chromosome 1"/>
</dbReference>
<protein>
    <submittedName>
        <fullName evidence="1">Fluoride export protein</fullName>
    </submittedName>
</protein>
<reference evidence="2" key="1">
    <citation type="journal article" date="2019" name="MBio">
        <title>Comparative genomics for the elucidation of multidrug resistance (MDR) in Candida lusitaniae.</title>
        <authorList>
            <person name="Kannan A."/>
            <person name="Asner S.A."/>
            <person name="Trachsel E."/>
            <person name="Kelly S."/>
            <person name="Parker J."/>
            <person name="Sanglard D."/>
        </authorList>
    </citation>
    <scope>NUCLEOTIDE SEQUENCE [LARGE SCALE GENOMIC DNA]</scope>
    <source>
        <strain evidence="2">P1</strain>
    </source>
</reference>
<evidence type="ECO:0000313" key="1">
    <source>
        <dbReference type="EMBL" id="QFZ25763.1"/>
    </source>
</evidence>
<gene>
    <name evidence="1" type="ORF">EJF14_10874</name>
</gene>